<proteinExistence type="predicted"/>
<dbReference type="AlphaFoldDB" id="A0AAW1YMF3"/>
<evidence type="ECO:0000256" key="1">
    <source>
        <dbReference type="SAM" id="Coils"/>
    </source>
</evidence>
<feature type="region of interest" description="Disordered" evidence="2">
    <location>
        <begin position="184"/>
        <end position="235"/>
    </location>
</feature>
<feature type="coiled-coil region" evidence="1">
    <location>
        <begin position="136"/>
        <end position="170"/>
    </location>
</feature>
<sequence>MNFERPSSRDGRYTVAESADQDSTEPQQEERVSCGVENFTATNGVGESFAELTAEDIVGREFAALDDAENWYRMYATALGFETRLQRVTRGIGGRITRRRLVSANTASTLLRQIAGLTSIATEQSLKACDKILRLKRDSELALKTKEAEVAALKRELAECQRELELVKSADKLGYRTIEEVGGNPQKQIKNDNCSRGQSPEGGADIQHLFSLGGRKTGFAPDRDTEFDSSKRKRR</sequence>
<accession>A0AAW1YMF3</accession>
<reference evidence="3 4" key="1">
    <citation type="journal article" date="2023" name="G3 (Bethesda)">
        <title>A chromosome-length genome assembly and annotation of blackberry (Rubus argutus, cv. 'Hillquist').</title>
        <authorList>
            <person name="Bruna T."/>
            <person name="Aryal R."/>
            <person name="Dudchenko O."/>
            <person name="Sargent D.J."/>
            <person name="Mead D."/>
            <person name="Buti M."/>
            <person name="Cavallini A."/>
            <person name="Hytonen T."/>
            <person name="Andres J."/>
            <person name="Pham M."/>
            <person name="Weisz D."/>
            <person name="Mascagni F."/>
            <person name="Usai G."/>
            <person name="Natali L."/>
            <person name="Bassil N."/>
            <person name="Fernandez G.E."/>
            <person name="Lomsadze A."/>
            <person name="Armour M."/>
            <person name="Olukolu B."/>
            <person name="Poorten T."/>
            <person name="Britton C."/>
            <person name="Davik J."/>
            <person name="Ashrafi H."/>
            <person name="Aiden E.L."/>
            <person name="Borodovsky M."/>
            <person name="Worthington M."/>
        </authorList>
    </citation>
    <scope>NUCLEOTIDE SEQUENCE [LARGE SCALE GENOMIC DNA]</scope>
    <source>
        <strain evidence="3">PI 553951</strain>
    </source>
</reference>
<protein>
    <submittedName>
        <fullName evidence="3">Uncharacterized protein</fullName>
    </submittedName>
</protein>
<feature type="compositionally biased region" description="Basic and acidic residues" evidence="2">
    <location>
        <begin position="1"/>
        <end position="12"/>
    </location>
</feature>
<keyword evidence="4" id="KW-1185">Reference proteome</keyword>
<comment type="caution">
    <text evidence="3">The sequence shown here is derived from an EMBL/GenBank/DDBJ whole genome shotgun (WGS) entry which is preliminary data.</text>
</comment>
<evidence type="ECO:0000256" key="2">
    <source>
        <dbReference type="SAM" id="MobiDB-lite"/>
    </source>
</evidence>
<feature type="compositionally biased region" description="Basic and acidic residues" evidence="2">
    <location>
        <begin position="221"/>
        <end position="235"/>
    </location>
</feature>
<feature type="compositionally biased region" description="Polar residues" evidence="2">
    <location>
        <begin position="185"/>
        <end position="198"/>
    </location>
</feature>
<gene>
    <name evidence="3" type="ORF">M0R45_005429</name>
</gene>
<evidence type="ECO:0000313" key="4">
    <source>
        <dbReference type="Proteomes" id="UP001457282"/>
    </source>
</evidence>
<evidence type="ECO:0000313" key="3">
    <source>
        <dbReference type="EMBL" id="KAK9949920.1"/>
    </source>
</evidence>
<name>A0AAW1YMF3_RUBAR</name>
<feature type="region of interest" description="Disordered" evidence="2">
    <location>
        <begin position="1"/>
        <end position="33"/>
    </location>
</feature>
<dbReference type="Proteomes" id="UP001457282">
    <property type="component" value="Unassembled WGS sequence"/>
</dbReference>
<keyword evidence="1" id="KW-0175">Coiled coil</keyword>
<dbReference type="EMBL" id="JBEDUW010000001">
    <property type="protein sequence ID" value="KAK9949920.1"/>
    <property type="molecule type" value="Genomic_DNA"/>
</dbReference>
<organism evidence="3 4">
    <name type="scientific">Rubus argutus</name>
    <name type="common">Southern blackberry</name>
    <dbReference type="NCBI Taxonomy" id="59490"/>
    <lineage>
        <taxon>Eukaryota</taxon>
        <taxon>Viridiplantae</taxon>
        <taxon>Streptophyta</taxon>
        <taxon>Embryophyta</taxon>
        <taxon>Tracheophyta</taxon>
        <taxon>Spermatophyta</taxon>
        <taxon>Magnoliopsida</taxon>
        <taxon>eudicotyledons</taxon>
        <taxon>Gunneridae</taxon>
        <taxon>Pentapetalae</taxon>
        <taxon>rosids</taxon>
        <taxon>fabids</taxon>
        <taxon>Rosales</taxon>
        <taxon>Rosaceae</taxon>
        <taxon>Rosoideae</taxon>
        <taxon>Rosoideae incertae sedis</taxon>
        <taxon>Rubus</taxon>
    </lineage>
</organism>